<protein>
    <submittedName>
        <fullName evidence="7">Cytochrome c family protein</fullName>
    </submittedName>
</protein>
<dbReference type="PROSITE" id="PS51007">
    <property type="entry name" value="CYTC"/>
    <property type="match status" value="2"/>
</dbReference>
<keyword evidence="1" id="KW-0813">Transport</keyword>
<keyword evidence="3" id="KW-0479">Metal-binding</keyword>
<proteinExistence type="predicted"/>
<feature type="domain" description="Cytochrome c" evidence="6">
    <location>
        <begin position="111"/>
        <end position="206"/>
    </location>
</feature>
<dbReference type="SUPFAM" id="SSF103247">
    <property type="entry name" value="TT1751-like"/>
    <property type="match status" value="1"/>
</dbReference>
<keyword evidence="4" id="KW-0249">Electron transport</keyword>
<dbReference type="PANTHER" id="PTHR37823">
    <property type="entry name" value="CYTOCHROME C-553-LIKE"/>
    <property type="match status" value="1"/>
</dbReference>
<feature type="domain" description="Cytochrome c" evidence="6">
    <location>
        <begin position="19"/>
        <end position="97"/>
    </location>
</feature>
<organism evidence="7">
    <name type="scientific">hydrothermal vent metagenome</name>
    <dbReference type="NCBI Taxonomy" id="652676"/>
    <lineage>
        <taxon>unclassified sequences</taxon>
        <taxon>metagenomes</taxon>
        <taxon>ecological metagenomes</taxon>
    </lineage>
</organism>
<dbReference type="Gene3D" id="1.10.760.10">
    <property type="entry name" value="Cytochrome c-like domain"/>
    <property type="match status" value="2"/>
</dbReference>
<dbReference type="Pfam" id="PF03625">
    <property type="entry name" value="DUF302"/>
    <property type="match status" value="1"/>
</dbReference>
<dbReference type="CDD" id="cd14797">
    <property type="entry name" value="DUF302"/>
    <property type="match status" value="1"/>
</dbReference>
<dbReference type="GO" id="GO:0046872">
    <property type="term" value="F:metal ion binding"/>
    <property type="evidence" value="ECO:0007669"/>
    <property type="project" value="UniProtKB-KW"/>
</dbReference>
<dbReference type="SUPFAM" id="SSF46626">
    <property type="entry name" value="Cytochrome c"/>
    <property type="match status" value="2"/>
</dbReference>
<dbReference type="PANTHER" id="PTHR37823:SF1">
    <property type="entry name" value="CYTOCHROME C-553-LIKE"/>
    <property type="match status" value="1"/>
</dbReference>
<dbReference type="Pfam" id="PF13442">
    <property type="entry name" value="Cytochrome_CBB3"/>
    <property type="match status" value="1"/>
</dbReference>
<dbReference type="InterPro" id="IPR009056">
    <property type="entry name" value="Cyt_c-like_dom"/>
</dbReference>
<name>A0A3B1ACL4_9ZZZZ</name>
<reference evidence="7" key="1">
    <citation type="submission" date="2018-06" db="EMBL/GenBank/DDBJ databases">
        <authorList>
            <person name="Zhirakovskaya E."/>
        </authorList>
    </citation>
    <scope>NUCLEOTIDE SEQUENCE</scope>
</reference>
<evidence type="ECO:0000259" key="6">
    <source>
        <dbReference type="PROSITE" id="PS51007"/>
    </source>
</evidence>
<evidence type="ECO:0000256" key="3">
    <source>
        <dbReference type="ARBA" id="ARBA00022723"/>
    </source>
</evidence>
<dbReference type="Pfam" id="PF00034">
    <property type="entry name" value="Cytochrom_C"/>
    <property type="match status" value="1"/>
</dbReference>
<evidence type="ECO:0000256" key="1">
    <source>
        <dbReference type="ARBA" id="ARBA00022448"/>
    </source>
</evidence>
<evidence type="ECO:0000256" key="5">
    <source>
        <dbReference type="ARBA" id="ARBA00023004"/>
    </source>
</evidence>
<dbReference type="InterPro" id="IPR005180">
    <property type="entry name" value="DUF302"/>
</dbReference>
<evidence type="ECO:0000256" key="4">
    <source>
        <dbReference type="ARBA" id="ARBA00022982"/>
    </source>
</evidence>
<gene>
    <name evidence="7" type="ORF">MNBD_GAMMA21-2163</name>
</gene>
<dbReference type="EMBL" id="UOFR01000052">
    <property type="protein sequence ID" value="VAW97642.1"/>
    <property type="molecule type" value="Genomic_DNA"/>
</dbReference>
<dbReference type="InterPro" id="IPR035923">
    <property type="entry name" value="TT1751-like_sf"/>
</dbReference>
<dbReference type="AlphaFoldDB" id="A0A3B1ACL4"/>
<dbReference type="GO" id="GO:0009055">
    <property type="term" value="F:electron transfer activity"/>
    <property type="evidence" value="ECO:0007669"/>
    <property type="project" value="InterPro"/>
</dbReference>
<dbReference type="GO" id="GO:0020037">
    <property type="term" value="F:heme binding"/>
    <property type="evidence" value="ECO:0007669"/>
    <property type="project" value="InterPro"/>
</dbReference>
<dbReference type="Gene3D" id="3.30.310.70">
    <property type="entry name" value="TT1751-like domain"/>
    <property type="match status" value="1"/>
</dbReference>
<dbReference type="InterPro" id="IPR051811">
    <property type="entry name" value="Cytochrome_c550/c551-like"/>
</dbReference>
<accession>A0A3B1ACL4</accession>
<keyword evidence="5" id="KW-0408">Iron</keyword>
<evidence type="ECO:0000256" key="2">
    <source>
        <dbReference type="ARBA" id="ARBA00022617"/>
    </source>
</evidence>
<dbReference type="InterPro" id="IPR036909">
    <property type="entry name" value="Cyt_c-like_dom_sf"/>
</dbReference>
<keyword evidence="2" id="KW-0349">Heme</keyword>
<sequence>MRLFISFCLLLVTSGYALADTHVGAMLYKKNCIACHGADGKGGVGVPLALESFQAQASDRFLKNTIRFGRVGRVMPAFKSLGDDELNALVAYIRTFANATPPVYSQQPIRANAKHGATLFSENCAACHGDHGQGGKGTGVTFSRPRDLPIIAPALNNEGFLKSASDAMIQATLRQGREGTPMVSFLDHGMSEQDINDVVAYIRTFEKNLPTRTNVEDEPYYLEVESSLSFEQTVESLKQAVIGENYRLIRTQKFDYGLVKVEQEDAKKVVVYFCNFKLLNEALTVDPRVGLFLPCRLTVVEHKGKVRIMAINPLHLSHFFNNDELNNLCKGMRETYEVIMEGATL</sequence>
<evidence type="ECO:0000313" key="7">
    <source>
        <dbReference type="EMBL" id="VAW97642.1"/>
    </source>
</evidence>